<gene>
    <name evidence="8" type="primary">whiG</name>
    <name evidence="8" type="ORF">HRI96_05760</name>
</gene>
<dbReference type="SUPFAM" id="SSF88946">
    <property type="entry name" value="Sigma2 domain of RNA polymerase sigma factors"/>
    <property type="match status" value="1"/>
</dbReference>
<evidence type="ECO:0000256" key="3">
    <source>
        <dbReference type="ARBA" id="ARBA00023125"/>
    </source>
</evidence>
<dbReference type="SUPFAM" id="SSF88659">
    <property type="entry name" value="Sigma3 and sigma4 domains of RNA polymerase sigma factors"/>
    <property type="match status" value="2"/>
</dbReference>
<dbReference type="InterPro" id="IPR000943">
    <property type="entry name" value="RNA_pol_sigma70"/>
</dbReference>
<dbReference type="InterPro" id="IPR014284">
    <property type="entry name" value="RNA_pol_sigma-70_dom"/>
</dbReference>
<dbReference type="CDD" id="cd06171">
    <property type="entry name" value="Sigma70_r4"/>
    <property type="match status" value="1"/>
</dbReference>
<dbReference type="Gene3D" id="1.10.1740.10">
    <property type="match status" value="1"/>
</dbReference>
<feature type="domain" description="RNA polymerase sigma-70 region 2" evidence="6">
    <location>
        <begin position="30"/>
        <end position="102"/>
    </location>
</feature>
<dbReference type="PRINTS" id="PR00046">
    <property type="entry name" value="SIGMA70FCT"/>
</dbReference>
<keyword evidence="1" id="KW-0805">Transcription regulation</keyword>
<proteinExistence type="predicted"/>
<dbReference type="AlphaFoldDB" id="A0A975EZP8"/>
<dbReference type="GO" id="GO:0006352">
    <property type="term" value="P:DNA-templated transcription initiation"/>
    <property type="evidence" value="ECO:0007669"/>
    <property type="project" value="InterPro"/>
</dbReference>
<keyword evidence="4" id="KW-0804">Transcription</keyword>
<dbReference type="NCBIfam" id="NF004935">
    <property type="entry name" value="PRK06288.1"/>
    <property type="match status" value="1"/>
</dbReference>
<dbReference type="InterPro" id="IPR013325">
    <property type="entry name" value="RNA_pol_sigma_r2"/>
</dbReference>
<evidence type="ECO:0000256" key="2">
    <source>
        <dbReference type="ARBA" id="ARBA00023082"/>
    </source>
</evidence>
<dbReference type="Proteomes" id="UP000671995">
    <property type="component" value="Chromosome"/>
</dbReference>
<dbReference type="GO" id="GO:0003677">
    <property type="term" value="F:DNA binding"/>
    <property type="evidence" value="ECO:0007669"/>
    <property type="project" value="UniProtKB-KW"/>
</dbReference>
<organism evidence="8 9">
    <name type="scientific">Treponema parvum</name>
    <dbReference type="NCBI Taxonomy" id="138851"/>
    <lineage>
        <taxon>Bacteria</taxon>
        <taxon>Pseudomonadati</taxon>
        <taxon>Spirochaetota</taxon>
        <taxon>Spirochaetia</taxon>
        <taxon>Spirochaetales</taxon>
        <taxon>Treponemataceae</taxon>
        <taxon>Treponema</taxon>
    </lineage>
</organism>
<evidence type="ECO:0000313" key="8">
    <source>
        <dbReference type="EMBL" id="QTQ11747.1"/>
    </source>
</evidence>
<dbReference type="InterPro" id="IPR007630">
    <property type="entry name" value="RNA_pol_sigma70_r4"/>
</dbReference>
<dbReference type="PIRSF" id="PIRSF000770">
    <property type="entry name" value="RNA_pol_sigma-SigE/K"/>
    <property type="match status" value="1"/>
</dbReference>
<dbReference type="GO" id="GO:0016987">
    <property type="term" value="F:sigma factor activity"/>
    <property type="evidence" value="ECO:0007669"/>
    <property type="project" value="UniProtKB-KW"/>
</dbReference>
<name>A0A975EZP8_9SPIR</name>
<dbReference type="GO" id="GO:0003899">
    <property type="term" value="F:DNA-directed RNA polymerase activity"/>
    <property type="evidence" value="ECO:0007669"/>
    <property type="project" value="InterPro"/>
</dbReference>
<evidence type="ECO:0000256" key="4">
    <source>
        <dbReference type="ARBA" id="ARBA00023163"/>
    </source>
</evidence>
<evidence type="ECO:0000259" key="6">
    <source>
        <dbReference type="Pfam" id="PF04542"/>
    </source>
</evidence>
<dbReference type="Pfam" id="PF04539">
    <property type="entry name" value="Sigma70_r3"/>
    <property type="match status" value="1"/>
</dbReference>
<dbReference type="InterPro" id="IPR007624">
    <property type="entry name" value="RNA_pol_sigma70_r3"/>
</dbReference>
<dbReference type="Gene3D" id="1.20.140.160">
    <property type="match status" value="1"/>
</dbReference>
<evidence type="ECO:0000313" key="9">
    <source>
        <dbReference type="Proteomes" id="UP000671995"/>
    </source>
</evidence>
<accession>A0A975EZP8</accession>
<reference evidence="8" key="2">
    <citation type="journal article" date="2021" name="Microbiol. Resour. Announc.">
        <title>Complete Genome Sequences of Three Human Oral Treponema parvum Isolates.</title>
        <authorList>
            <person name="Zeng H."/>
            <person name="Watt R.M."/>
        </authorList>
    </citation>
    <scope>NUCLEOTIDE SEQUENCE</scope>
    <source>
        <strain evidence="8">ATCC 700773</strain>
    </source>
</reference>
<dbReference type="InterPro" id="IPR007627">
    <property type="entry name" value="RNA_pol_sigma70_r2"/>
</dbReference>
<dbReference type="EMBL" id="CP054257">
    <property type="protein sequence ID" value="QTQ11747.1"/>
    <property type="molecule type" value="Genomic_DNA"/>
</dbReference>
<feature type="domain" description="RNA polymerase sigma-70 region 3" evidence="5">
    <location>
        <begin position="110"/>
        <end position="183"/>
    </location>
</feature>
<evidence type="ECO:0000256" key="1">
    <source>
        <dbReference type="ARBA" id="ARBA00023015"/>
    </source>
</evidence>
<dbReference type="InterPro" id="IPR012845">
    <property type="entry name" value="RNA_pol_sigma_FliA_WhiG"/>
</dbReference>
<dbReference type="PANTHER" id="PTHR30385">
    <property type="entry name" value="SIGMA FACTOR F FLAGELLAR"/>
    <property type="match status" value="1"/>
</dbReference>
<keyword evidence="3" id="KW-0238">DNA-binding</keyword>
<evidence type="ECO:0000259" key="5">
    <source>
        <dbReference type="Pfam" id="PF04539"/>
    </source>
</evidence>
<feature type="domain" description="RNA polymerase sigma-70 region 4" evidence="7">
    <location>
        <begin position="203"/>
        <end position="252"/>
    </location>
</feature>
<sequence>MSEELDAQKIEDELWLEYKKTKSPALRDKFIRQYMPLVKYVAGKMSVGMPSSVEFDDLVGFGQFGLLDAISKFDPEKNVKFKTYAVTRIRGAIFDELRQLDWIPRSIRQKAREIEDTIVELEARLGRTVSDAEVANQMGLTEEEYQREVMKVSGTSMLSLNDVWYSSDDSDNLSIGDSIESPASLNPDVQVEREEIRKVIIQAINELPEKEKMLIVLYYHEDLTFKEIGEVLEVSESRISQLHAKANLRLRAKLTNFRKGIF</sequence>
<dbReference type="Pfam" id="PF04545">
    <property type="entry name" value="Sigma70_r4"/>
    <property type="match status" value="1"/>
</dbReference>
<dbReference type="PANTHER" id="PTHR30385:SF7">
    <property type="entry name" value="RNA POLYMERASE SIGMA FACTOR FLIA"/>
    <property type="match status" value="1"/>
</dbReference>
<reference evidence="8" key="1">
    <citation type="submission" date="2020-05" db="EMBL/GenBank/DDBJ databases">
        <authorList>
            <person name="Zeng H."/>
            <person name="Chan Y.K."/>
            <person name="Watt R.M."/>
        </authorList>
    </citation>
    <scope>NUCLEOTIDE SEQUENCE</scope>
    <source>
        <strain evidence="8">ATCC 700773</strain>
    </source>
</reference>
<protein>
    <submittedName>
        <fullName evidence="8">RNA polymerase sigma factor WhiG</fullName>
    </submittedName>
</protein>
<dbReference type="NCBIfam" id="TIGR02937">
    <property type="entry name" value="sigma70-ECF"/>
    <property type="match status" value="1"/>
</dbReference>
<dbReference type="NCBIfam" id="TIGR02479">
    <property type="entry name" value="FliA_WhiG"/>
    <property type="match status" value="1"/>
</dbReference>
<evidence type="ECO:0000259" key="7">
    <source>
        <dbReference type="Pfam" id="PF04545"/>
    </source>
</evidence>
<dbReference type="NCBIfam" id="NF005413">
    <property type="entry name" value="PRK06986.1"/>
    <property type="match status" value="1"/>
</dbReference>
<keyword evidence="2" id="KW-0731">Sigma factor</keyword>
<dbReference type="InterPro" id="IPR013324">
    <property type="entry name" value="RNA_pol_sigma_r3/r4-like"/>
</dbReference>
<dbReference type="RefSeq" id="WP_210118542.1">
    <property type="nucleotide sequence ID" value="NZ_CP054257.1"/>
</dbReference>
<dbReference type="Pfam" id="PF04542">
    <property type="entry name" value="Sigma70_r2"/>
    <property type="match status" value="1"/>
</dbReference>